<comment type="caution">
    <text evidence="1">The sequence shown here is derived from an EMBL/GenBank/DDBJ whole genome shotgun (WGS) entry which is preliminary data.</text>
</comment>
<evidence type="ECO:0000313" key="2">
    <source>
        <dbReference type="Proteomes" id="UP000324222"/>
    </source>
</evidence>
<protein>
    <submittedName>
        <fullName evidence="1">Uncharacterized protein</fullName>
    </submittedName>
</protein>
<dbReference type="Proteomes" id="UP000324222">
    <property type="component" value="Unassembled WGS sequence"/>
</dbReference>
<proteinExistence type="predicted"/>
<gene>
    <name evidence="1" type="ORF">E2C01_050479</name>
</gene>
<reference evidence="1 2" key="1">
    <citation type="submission" date="2019-05" db="EMBL/GenBank/DDBJ databases">
        <title>Another draft genome of Portunus trituberculatus and its Hox gene families provides insights of decapod evolution.</title>
        <authorList>
            <person name="Jeong J.-H."/>
            <person name="Song I."/>
            <person name="Kim S."/>
            <person name="Choi T."/>
            <person name="Kim D."/>
            <person name="Ryu S."/>
            <person name="Kim W."/>
        </authorList>
    </citation>
    <scope>NUCLEOTIDE SEQUENCE [LARGE SCALE GENOMIC DNA]</scope>
    <source>
        <tissue evidence="1">Muscle</tissue>
    </source>
</reference>
<evidence type="ECO:0000313" key="1">
    <source>
        <dbReference type="EMBL" id="MPC56517.1"/>
    </source>
</evidence>
<dbReference type="AlphaFoldDB" id="A0A5B7GGV9"/>
<organism evidence="1 2">
    <name type="scientific">Portunus trituberculatus</name>
    <name type="common">Swimming crab</name>
    <name type="synonym">Neptunus trituberculatus</name>
    <dbReference type="NCBI Taxonomy" id="210409"/>
    <lineage>
        <taxon>Eukaryota</taxon>
        <taxon>Metazoa</taxon>
        <taxon>Ecdysozoa</taxon>
        <taxon>Arthropoda</taxon>
        <taxon>Crustacea</taxon>
        <taxon>Multicrustacea</taxon>
        <taxon>Malacostraca</taxon>
        <taxon>Eumalacostraca</taxon>
        <taxon>Eucarida</taxon>
        <taxon>Decapoda</taxon>
        <taxon>Pleocyemata</taxon>
        <taxon>Brachyura</taxon>
        <taxon>Eubrachyura</taxon>
        <taxon>Portunoidea</taxon>
        <taxon>Portunidae</taxon>
        <taxon>Portuninae</taxon>
        <taxon>Portunus</taxon>
    </lineage>
</organism>
<keyword evidence="2" id="KW-1185">Reference proteome</keyword>
<name>A0A5B7GGV9_PORTR</name>
<dbReference type="EMBL" id="VSRR010014003">
    <property type="protein sequence ID" value="MPC56517.1"/>
    <property type="molecule type" value="Genomic_DNA"/>
</dbReference>
<sequence length="74" mass="8417">MKAANSSRCWMLNIWKNGASLPFATSMRESLRHVVFRRLPTRSILLPTQLGERLTLRLASHLPLSDWPCLSAVL</sequence>
<accession>A0A5B7GGV9</accession>